<dbReference type="EnsemblPlants" id="PGSC0003DMT400090379">
    <property type="protein sequence ID" value="PGSC0003DMT400090379"/>
    <property type="gene ID" value="PGSC0003DMG400039950"/>
</dbReference>
<dbReference type="Gramene" id="PGSC0003DMT400090379">
    <property type="protein sequence ID" value="PGSC0003DMT400090379"/>
    <property type="gene ID" value="PGSC0003DMG400039950"/>
</dbReference>
<dbReference type="Proteomes" id="UP000011115">
    <property type="component" value="Unassembled WGS sequence"/>
</dbReference>
<dbReference type="InParanoid" id="M1DK95"/>
<protein>
    <submittedName>
        <fullName evidence="1">Uncharacterized protein</fullName>
    </submittedName>
</protein>
<evidence type="ECO:0000313" key="2">
    <source>
        <dbReference type="Proteomes" id="UP000011115"/>
    </source>
</evidence>
<keyword evidence="2" id="KW-1185">Reference proteome</keyword>
<reference evidence="1" key="2">
    <citation type="submission" date="2015-06" db="UniProtKB">
        <authorList>
            <consortium name="EnsemblPlants"/>
        </authorList>
    </citation>
    <scope>IDENTIFICATION</scope>
    <source>
        <strain evidence="1">DM1-3 516 R44</strain>
    </source>
</reference>
<dbReference type="HOGENOM" id="CLU_2282491_0_0_1"/>
<dbReference type="PaxDb" id="4113-PGSC0003DMT400090379"/>
<sequence length="102" mass="11581">MNNVGLFVPSPITFMKHCYEGKKAMQGHYWAKKSRKTKIVEERQGLAIAETTWRLAEWPSSLPKVTVCQPLEIDNSIVEGTIRRPADWIGEGDLACLKLHDD</sequence>
<accession>M1DK95</accession>
<evidence type="ECO:0000313" key="1">
    <source>
        <dbReference type="EnsemblPlants" id="PGSC0003DMT400090379"/>
    </source>
</evidence>
<name>M1DK95_SOLTU</name>
<dbReference type="AlphaFoldDB" id="M1DK95"/>
<proteinExistence type="predicted"/>
<reference evidence="2" key="1">
    <citation type="journal article" date="2011" name="Nature">
        <title>Genome sequence and analysis of the tuber crop potato.</title>
        <authorList>
            <consortium name="The Potato Genome Sequencing Consortium"/>
        </authorList>
    </citation>
    <scope>NUCLEOTIDE SEQUENCE [LARGE SCALE GENOMIC DNA]</scope>
    <source>
        <strain evidence="2">cv. DM1-3 516 R44</strain>
    </source>
</reference>
<organism evidence="1 2">
    <name type="scientific">Solanum tuberosum</name>
    <name type="common">Potato</name>
    <dbReference type="NCBI Taxonomy" id="4113"/>
    <lineage>
        <taxon>Eukaryota</taxon>
        <taxon>Viridiplantae</taxon>
        <taxon>Streptophyta</taxon>
        <taxon>Embryophyta</taxon>
        <taxon>Tracheophyta</taxon>
        <taxon>Spermatophyta</taxon>
        <taxon>Magnoliopsida</taxon>
        <taxon>eudicotyledons</taxon>
        <taxon>Gunneridae</taxon>
        <taxon>Pentapetalae</taxon>
        <taxon>asterids</taxon>
        <taxon>lamiids</taxon>
        <taxon>Solanales</taxon>
        <taxon>Solanaceae</taxon>
        <taxon>Solanoideae</taxon>
        <taxon>Solaneae</taxon>
        <taxon>Solanum</taxon>
    </lineage>
</organism>